<organism evidence="12 13">
    <name type="scientific">Ostreobium quekettii</name>
    <dbReference type="NCBI Taxonomy" id="121088"/>
    <lineage>
        <taxon>Eukaryota</taxon>
        <taxon>Viridiplantae</taxon>
        <taxon>Chlorophyta</taxon>
        <taxon>core chlorophytes</taxon>
        <taxon>Ulvophyceae</taxon>
        <taxon>TCBD clade</taxon>
        <taxon>Bryopsidales</taxon>
        <taxon>Ostreobineae</taxon>
        <taxon>Ostreobiaceae</taxon>
        <taxon>Ostreobium</taxon>
    </lineage>
</organism>
<evidence type="ECO:0000313" key="12">
    <source>
        <dbReference type="EMBL" id="CAD7701008.1"/>
    </source>
</evidence>
<feature type="region of interest" description="Disordered" evidence="10">
    <location>
        <begin position="546"/>
        <end position="568"/>
    </location>
</feature>
<dbReference type="Pfam" id="PF01902">
    <property type="entry name" value="Diphthami_syn_2"/>
    <property type="match status" value="1"/>
</dbReference>
<reference evidence="12" key="1">
    <citation type="submission" date="2020-12" db="EMBL/GenBank/DDBJ databases">
        <authorList>
            <person name="Iha C."/>
        </authorList>
    </citation>
    <scope>NUCLEOTIDE SEQUENCE</scope>
</reference>
<dbReference type="AlphaFoldDB" id="A0A8S1J076"/>
<gene>
    <name evidence="12" type="ORF">OSTQU699_LOCUS6367</name>
</gene>
<comment type="caution">
    <text evidence="12">The sequence shown here is derived from an EMBL/GenBank/DDBJ whole genome shotgun (WGS) entry which is preliminary data.</text>
</comment>
<dbReference type="InterPro" id="IPR035959">
    <property type="entry name" value="RutC-like_sf"/>
</dbReference>
<dbReference type="Gene3D" id="3.90.1490.10">
    <property type="entry name" value="putative n-type atp pyrophosphatase, domain 2"/>
    <property type="match status" value="1"/>
</dbReference>
<evidence type="ECO:0000256" key="6">
    <source>
        <dbReference type="ARBA" id="ARBA00022840"/>
    </source>
</evidence>
<evidence type="ECO:0000256" key="1">
    <source>
        <dbReference type="ARBA" id="ARBA00005156"/>
    </source>
</evidence>
<evidence type="ECO:0000256" key="2">
    <source>
        <dbReference type="ARBA" id="ARBA00012089"/>
    </source>
</evidence>
<dbReference type="NCBIfam" id="TIGR00290">
    <property type="entry name" value="MJ0570_dom"/>
    <property type="match status" value="1"/>
</dbReference>
<keyword evidence="13" id="KW-1185">Reference proteome</keyword>
<dbReference type="EMBL" id="CAJHUC010001403">
    <property type="protein sequence ID" value="CAD7701008.1"/>
    <property type="molecule type" value="Genomic_DNA"/>
</dbReference>
<proteinExistence type="predicted"/>
<name>A0A8S1J076_9CHLO</name>
<evidence type="ECO:0000256" key="9">
    <source>
        <dbReference type="ARBA" id="ARBA00048108"/>
    </source>
</evidence>
<dbReference type="CDD" id="cd01994">
    <property type="entry name" value="AANH_PF0828-like"/>
    <property type="match status" value="1"/>
</dbReference>
<dbReference type="PANTHER" id="PTHR12196:SF2">
    <property type="entry name" value="DIPHTHINE--AMMONIA LIGASE"/>
    <property type="match status" value="1"/>
</dbReference>
<dbReference type="InterPro" id="IPR002761">
    <property type="entry name" value="Diphthami_syn_dom"/>
</dbReference>
<dbReference type="FunFam" id="3.90.1490.10:FF:000001">
    <property type="entry name" value="Diphthine--ammonia ligase"/>
    <property type="match status" value="1"/>
</dbReference>
<comment type="pathway">
    <text evidence="1">Protein modification; peptidyl-diphthamide biosynthesis.</text>
</comment>
<dbReference type="SUPFAM" id="SSF52402">
    <property type="entry name" value="Adenine nucleotide alpha hydrolases-like"/>
    <property type="match status" value="1"/>
</dbReference>
<comment type="catalytic activity">
    <reaction evidence="9">
        <text>diphthine-[translation elongation factor 2] + NH4(+) + ATP = diphthamide-[translation elongation factor 2] + AMP + diphosphate + H(+)</text>
        <dbReference type="Rhea" id="RHEA:19753"/>
        <dbReference type="Rhea" id="RHEA-COMP:10172"/>
        <dbReference type="Rhea" id="RHEA-COMP:10174"/>
        <dbReference type="ChEBI" id="CHEBI:15378"/>
        <dbReference type="ChEBI" id="CHEBI:16692"/>
        <dbReference type="ChEBI" id="CHEBI:28938"/>
        <dbReference type="ChEBI" id="CHEBI:30616"/>
        <dbReference type="ChEBI" id="CHEBI:33019"/>
        <dbReference type="ChEBI" id="CHEBI:82696"/>
        <dbReference type="ChEBI" id="CHEBI:456215"/>
        <dbReference type="EC" id="6.3.1.14"/>
    </reaction>
</comment>
<evidence type="ECO:0000256" key="7">
    <source>
        <dbReference type="ARBA" id="ARBA00029814"/>
    </source>
</evidence>
<dbReference type="GO" id="GO:0017183">
    <property type="term" value="P:protein histidyl modification to diphthamide"/>
    <property type="evidence" value="ECO:0007669"/>
    <property type="project" value="TreeGrafter"/>
</dbReference>
<dbReference type="EC" id="6.3.1.14" evidence="2"/>
<evidence type="ECO:0000256" key="3">
    <source>
        <dbReference type="ARBA" id="ARBA00018426"/>
    </source>
</evidence>
<evidence type="ECO:0000256" key="10">
    <source>
        <dbReference type="SAM" id="MobiDB-lite"/>
    </source>
</evidence>
<dbReference type="GO" id="GO:0005524">
    <property type="term" value="F:ATP binding"/>
    <property type="evidence" value="ECO:0007669"/>
    <property type="project" value="UniProtKB-KW"/>
</dbReference>
<keyword evidence="5" id="KW-0547">Nucleotide-binding</keyword>
<accession>A0A8S1J076</accession>
<dbReference type="InterPro" id="IPR030662">
    <property type="entry name" value="DPH6/MJ0570"/>
</dbReference>
<dbReference type="PANTHER" id="PTHR12196">
    <property type="entry name" value="DOMAIN OF UNKNOWN FUNCTION 71 DUF71 -CONTAINING PROTEIN"/>
    <property type="match status" value="1"/>
</dbReference>
<evidence type="ECO:0000256" key="4">
    <source>
        <dbReference type="ARBA" id="ARBA00022598"/>
    </source>
</evidence>
<dbReference type="Proteomes" id="UP000708148">
    <property type="component" value="Unassembled WGS sequence"/>
</dbReference>
<dbReference type="InterPro" id="IPR014729">
    <property type="entry name" value="Rossmann-like_a/b/a_fold"/>
</dbReference>
<evidence type="ECO:0000256" key="8">
    <source>
        <dbReference type="ARBA" id="ARBA00031552"/>
    </source>
</evidence>
<dbReference type="SUPFAM" id="SSF55298">
    <property type="entry name" value="YjgF-like"/>
    <property type="match status" value="2"/>
</dbReference>
<feature type="domain" description="Diphthamide synthase" evidence="11">
    <location>
        <begin position="1"/>
        <end position="216"/>
    </location>
</feature>
<evidence type="ECO:0000256" key="5">
    <source>
        <dbReference type="ARBA" id="ARBA00022741"/>
    </source>
</evidence>
<dbReference type="GO" id="GO:0017178">
    <property type="term" value="F:diphthine-ammonia ligase activity"/>
    <property type="evidence" value="ECO:0007669"/>
    <property type="project" value="UniProtKB-EC"/>
</dbReference>
<keyword evidence="6" id="KW-0067">ATP-binding</keyword>
<keyword evidence="4" id="KW-0436">Ligase</keyword>
<sequence>MKVLALVSGGKDSCYCMAACEKHGHEIVALGNLLPMDEAIDDIDSYMFQTVGHQMVAAYAKCMGLPLFRRGIGGEAVEQHLVYQSTGGDEVEDLFKLVMYVKGVVPGLQAVCSGAIASDYQRLRVENVCQRLGLVSLAYLWRAPQAALFRDMVDYGIHAILVKVAALGLKPHVHLGLSLVEVRYVLFQLREDFGCNVCGEGGEYETLVLDCPLFKHGRVVLDVWEAVVDNPDPISPSGFLRPKAFHVEGKEGAEVGIDPSIIEVTEECLKEVEHLGVLTPADEAIDAGGPSSFDVSVDVRDSTDFCHICCTPSLKERMDGQPPSSDTTSEAMMAMLRALKSEMEHRQLAWHSCIFVHLYLADMSHFGVANQAYCRFFPPVDPPSRACVQLPLPADCPAMMDVLFMSGALGRACDRKILHVQSISRWAPCCIGPYSQCTSLGGLYFMAGQLGLEPALMTRVSGGLLAEFVTALRHCQSVAVAVGGNIQAAMIWATVYLASAGIEHSEGFSSEASSLDWSLQAFNAGMDWWAGSSLVVGHPSDSVQTHAPLGSWDVSEGNSDPEEPLDSYLQTPSVDAQLPPLLIYVKVPALPKMAFVEVQPGGLVLQRQHDNHTDQGISAPDTPHDAAPALDSQAVSPVQVTQSQCFDLPCSFGSLEVASVRVALEDISSDSGVDCRLAWSRSRFLKFHSFIPSLKGKGLDEWTTNQLTSAGQSAAGALCQALKISQLWYEDIAVFRVYYCVGGIGDPRLARDAVLQILQPYLRLSEDGASAAEPVLIPVAGVGLSSSMQSAVALDALVFRPGTLSGD</sequence>
<dbReference type="Gene3D" id="3.30.1330.40">
    <property type="entry name" value="RutC-like"/>
    <property type="match status" value="2"/>
</dbReference>
<evidence type="ECO:0000313" key="13">
    <source>
        <dbReference type="Proteomes" id="UP000708148"/>
    </source>
</evidence>
<evidence type="ECO:0000259" key="11">
    <source>
        <dbReference type="Pfam" id="PF01902"/>
    </source>
</evidence>
<dbReference type="OrthoDB" id="686384at2759"/>
<dbReference type="FunFam" id="3.40.50.620:FF:000145">
    <property type="entry name" value="ATP-binding domain containing protein"/>
    <property type="match status" value="1"/>
</dbReference>
<protein>
    <recommendedName>
        <fullName evidence="3">Diphthine--ammonia ligase</fullName>
        <ecNumber evidence="2">6.3.1.14</ecNumber>
    </recommendedName>
    <alternativeName>
        <fullName evidence="7">Diphthamide synthase</fullName>
    </alternativeName>
    <alternativeName>
        <fullName evidence="8">Diphthamide synthetase</fullName>
    </alternativeName>
</protein>
<dbReference type="Gene3D" id="3.40.50.620">
    <property type="entry name" value="HUPs"/>
    <property type="match status" value="1"/>
</dbReference>